<evidence type="ECO:0000313" key="1">
    <source>
        <dbReference type="EMBL" id="CAB4011425.1"/>
    </source>
</evidence>
<dbReference type="EMBL" id="CACRXK020007141">
    <property type="protein sequence ID" value="CAB4011425.1"/>
    <property type="molecule type" value="Genomic_DNA"/>
</dbReference>
<dbReference type="AlphaFoldDB" id="A0A7D9IQT1"/>
<keyword evidence="2" id="KW-1185">Reference proteome</keyword>
<gene>
    <name evidence="1" type="ORF">PACLA_8A048339</name>
</gene>
<organism evidence="1 2">
    <name type="scientific">Paramuricea clavata</name>
    <name type="common">Red gorgonian</name>
    <name type="synonym">Violescent sea-whip</name>
    <dbReference type="NCBI Taxonomy" id="317549"/>
    <lineage>
        <taxon>Eukaryota</taxon>
        <taxon>Metazoa</taxon>
        <taxon>Cnidaria</taxon>
        <taxon>Anthozoa</taxon>
        <taxon>Octocorallia</taxon>
        <taxon>Malacalcyonacea</taxon>
        <taxon>Plexauridae</taxon>
        <taxon>Paramuricea</taxon>
    </lineage>
</organism>
<name>A0A7D9IQT1_PARCT</name>
<proteinExistence type="predicted"/>
<protein>
    <submittedName>
        <fullName evidence="1">Uncharacterized protein</fullName>
    </submittedName>
</protein>
<dbReference type="Proteomes" id="UP001152795">
    <property type="component" value="Unassembled WGS sequence"/>
</dbReference>
<reference evidence="1" key="1">
    <citation type="submission" date="2020-04" db="EMBL/GenBank/DDBJ databases">
        <authorList>
            <person name="Alioto T."/>
            <person name="Alioto T."/>
            <person name="Gomez Garrido J."/>
        </authorList>
    </citation>
    <scope>NUCLEOTIDE SEQUENCE</scope>
    <source>
        <strain evidence="1">A484AB</strain>
    </source>
</reference>
<comment type="caution">
    <text evidence="1">The sequence shown here is derived from an EMBL/GenBank/DDBJ whole genome shotgun (WGS) entry which is preliminary data.</text>
</comment>
<evidence type="ECO:0000313" key="2">
    <source>
        <dbReference type="Proteomes" id="UP001152795"/>
    </source>
</evidence>
<accession>A0A7D9IQT1</accession>
<sequence length="131" mass="15637">MESDKLPLYEAECISKRKREPAKRNTSTAIFVLLIFLVLTIFIFLSWYNMEMFHNRNEVKPPFNPPSRDDLAKTGVVVHKYYSDLTHLFIEFAYTRYHYVNCSVYPYYNELCACRLQRTDHGPETEHFLID</sequence>